<dbReference type="GO" id="GO:0004519">
    <property type="term" value="F:endonuclease activity"/>
    <property type="evidence" value="ECO:0007669"/>
    <property type="project" value="UniProtKB-KW"/>
</dbReference>
<name>A0A6M4B6T7_9VIRU</name>
<evidence type="ECO:0000256" key="2">
    <source>
        <dbReference type="ARBA" id="ARBA00004147"/>
    </source>
</evidence>
<dbReference type="GO" id="GO:0003677">
    <property type="term" value="F:DNA binding"/>
    <property type="evidence" value="ECO:0007669"/>
    <property type="project" value="UniProtKB-KW"/>
</dbReference>
<dbReference type="InterPro" id="IPR049912">
    <property type="entry name" value="CRESS_DNA_REP"/>
</dbReference>
<dbReference type="InterPro" id="IPR027417">
    <property type="entry name" value="P-loop_NTPase"/>
</dbReference>
<dbReference type="GO" id="GO:0003724">
    <property type="term" value="F:RNA helicase activity"/>
    <property type="evidence" value="ECO:0007669"/>
    <property type="project" value="InterPro"/>
</dbReference>
<evidence type="ECO:0000256" key="12">
    <source>
        <dbReference type="ARBA" id="ARBA00022759"/>
    </source>
</evidence>
<evidence type="ECO:0000256" key="17">
    <source>
        <dbReference type="ARBA" id="ARBA00030754"/>
    </source>
</evidence>
<keyword evidence="14" id="KW-0190">Covalent protein-DNA linkage</keyword>
<evidence type="ECO:0000256" key="1">
    <source>
        <dbReference type="ARBA" id="ARBA00001936"/>
    </source>
</evidence>
<dbReference type="GO" id="GO:0000166">
    <property type="term" value="F:nucleotide binding"/>
    <property type="evidence" value="ECO:0007669"/>
    <property type="project" value="UniProtKB-KW"/>
</dbReference>
<dbReference type="GO" id="GO:0046872">
    <property type="term" value="F:metal ion binding"/>
    <property type="evidence" value="ECO:0007669"/>
    <property type="project" value="UniProtKB-KW"/>
</dbReference>
<dbReference type="SUPFAM" id="SSF52540">
    <property type="entry name" value="P-loop containing nucleoside triphosphate hydrolases"/>
    <property type="match status" value="1"/>
</dbReference>
<dbReference type="Gene3D" id="3.40.50.300">
    <property type="entry name" value="P-loop containing nucleotide triphosphate hydrolases"/>
    <property type="match status" value="1"/>
</dbReference>
<evidence type="ECO:0000256" key="5">
    <source>
        <dbReference type="ARBA" id="ARBA00022562"/>
    </source>
</evidence>
<organism evidence="21">
    <name type="scientific">Cressdnaviricota sp</name>
    <dbReference type="NCBI Taxonomy" id="2748378"/>
    <lineage>
        <taxon>Viruses</taxon>
        <taxon>Monodnaviria</taxon>
        <taxon>Shotokuvirae</taxon>
        <taxon>Cressdnaviricota</taxon>
    </lineage>
</organism>
<proteinExistence type="inferred from homology"/>
<keyword evidence="10" id="KW-0479">Metal-binding</keyword>
<evidence type="ECO:0000256" key="11">
    <source>
        <dbReference type="ARBA" id="ARBA00022741"/>
    </source>
</evidence>
<dbReference type="PROSITE" id="PS52020">
    <property type="entry name" value="CRESS_DNA_REP"/>
    <property type="match status" value="1"/>
</dbReference>
<evidence type="ECO:0000256" key="14">
    <source>
        <dbReference type="ARBA" id="ARBA00023124"/>
    </source>
</evidence>
<comment type="subcellular location">
    <subcellularLocation>
        <location evidence="2">Host nucleus</location>
    </subcellularLocation>
</comment>
<evidence type="ECO:0000256" key="10">
    <source>
        <dbReference type="ARBA" id="ARBA00022723"/>
    </source>
</evidence>
<evidence type="ECO:0000256" key="6">
    <source>
        <dbReference type="ARBA" id="ARBA00022679"/>
    </source>
</evidence>
<keyword evidence="11" id="KW-0547">Nucleotide-binding</keyword>
<evidence type="ECO:0000256" key="19">
    <source>
        <dbReference type="ARBA" id="ARBA00049360"/>
    </source>
</evidence>
<comment type="similarity">
    <text evidence="3">Belongs to the nanoviruses/circoviruses replication-associated protein family.</text>
</comment>
<comment type="cofactor">
    <cofactor evidence="1">
        <name>Mn(2+)</name>
        <dbReference type="ChEBI" id="CHEBI:29035"/>
    </cofactor>
</comment>
<sequence>MELMTKMRVTQVKNLLDREELHLEEAKETREQNIKYCSKPNKEGEEEKKMFMNERFSDQKVLNQREQEDFNNYIKTHSLIDIEKKYPGRLFNQLGKIINYKHMHDQKAHKWDGELKYKNYWIYGKQGTGKTSWVYRQAERIGSLFRKNQNKRWDGFESQKIVLIDDWESGDKSDMFVQFIKQWGDRFSFSGEAKGAHQMIHPGRFFLIITSNHSIAESFTKASGVDLDAIKRRFSEIEILDNNDIWLENNLDESILEPNPMEVSEE</sequence>
<keyword evidence="6" id="KW-0808">Transferase</keyword>
<dbReference type="EMBL" id="MN621478">
    <property type="protein sequence ID" value="QJQ37756.1"/>
    <property type="molecule type" value="Genomic_DNA"/>
</dbReference>
<reference evidence="21" key="1">
    <citation type="submission" date="2019-10" db="EMBL/GenBank/DDBJ databases">
        <authorList>
            <person name="Liu Q."/>
            <person name="Zhang W."/>
        </authorList>
    </citation>
    <scope>NUCLEOTIDE SEQUENCE</scope>
    <source>
        <strain evidence="21">UJSL015</strain>
    </source>
</reference>
<keyword evidence="7" id="KW-0548">Nucleotidyltransferase</keyword>
<dbReference type="InterPro" id="IPR000605">
    <property type="entry name" value="Helicase_SF3_ssDNA/RNA_vir"/>
</dbReference>
<dbReference type="GO" id="GO:0016787">
    <property type="term" value="F:hydrolase activity"/>
    <property type="evidence" value="ECO:0007669"/>
    <property type="project" value="UniProtKB-KW"/>
</dbReference>
<dbReference type="GO" id="GO:0016779">
    <property type="term" value="F:nucleotidyltransferase activity"/>
    <property type="evidence" value="ECO:0007669"/>
    <property type="project" value="UniProtKB-KW"/>
</dbReference>
<evidence type="ECO:0000256" key="15">
    <source>
        <dbReference type="ARBA" id="ARBA00023125"/>
    </source>
</evidence>
<keyword evidence="13" id="KW-0378">Hydrolase</keyword>
<evidence type="ECO:0000256" key="9">
    <source>
        <dbReference type="ARBA" id="ARBA00022722"/>
    </source>
</evidence>
<feature type="domain" description="CRESS-DNA virus Rep endonuclease" evidence="20">
    <location>
        <begin position="1"/>
        <end position="50"/>
    </location>
</feature>
<evidence type="ECO:0000313" key="21">
    <source>
        <dbReference type="EMBL" id="QJQ37756.1"/>
    </source>
</evidence>
<dbReference type="GO" id="GO:0003723">
    <property type="term" value="F:RNA binding"/>
    <property type="evidence" value="ECO:0007669"/>
    <property type="project" value="InterPro"/>
</dbReference>
<comment type="catalytic activity">
    <reaction evidence="19">
        <text>ATP + H2O = ADP + phosphate + H(+)</text>
        <dbReference type="Rhea" id="RHEA:13065"/>
        <dbReference type="ChEBI" id="CHEBI:15377"/>
        <dbReference type="ChEBI" id="CHEBI:15378"/>
        <dbReference type="ChEBI" id="CHEBI:30616"/>
        <dbReference type="ChEBI" id="CHEBI:43474"/>
        <dbReference type="ChEBI" id="CHEBI:456216"/>
    </reaction>
</comment>
<dbReference type="Gene3D" id="3.40.1310.20">
    <property type="match status" value="1"/>
</dbReference>
<protein>
    <recommendedName>
        <fullName evidence="4">Replication-associated protein</fullName>
    </recommendedName>
    <alternativeName>
        <fullName evidence="17">ATP-dependent helicase Rep</fullName>
    </alternativeName>
    <alternativeName>
        <fullName evidence="18">RepP</fullName>
    </alternativeName>
</protein>
<evidence type="ECO:0000256" key="3">
    <source>
        <dbReference type="ARBA" id="ARBA00008545"/>
    </source>
</evidence>
<accession>A0A6M4B6T7</accession>
<keyword evidence="16" id="KW-0511">Multifunctional enzyme</keyword>
<dbReference type="GO" id="GO:0042025">
    <property type="term" value="C:host cell nucleus"/>
    <property type="evidence" value="ECO:0007669"/>
    <property type="project" value="UniProtKB-SubCell"/>
</dbReference>
<dbReference type="GO" id="GO:0006260">
    <property type="term" value="P:DNA replication"/>
    <property type="evidence" value="ECO:0007669"/>
    <property type="project" value="UniProtKB-KW"/>
</dbReference>
<keyword evidence="8" id="KW-0235">DNA replication</keyword>
<keyword evidence="5" id="KW-1048">Host nucleus</keyword>
<keyword evidence="15" id="KW-0238">DNA-binding</keyword>
<evidence type="ECO:0000256" key="4">
    <source>
        <dbReference type="ARBA" id="ARBA00014531"/>
    </source>
</evidence>
<keyword evidence="9" id="KW-0540">Nuclease</keyword>
<evidence type="ECO:0000256" key="13">
    <source>
        <dbReference type="ARBA" id="ARBA00022801"/>
    </source>
</evidence>
<evidence type="ECO:0000259" key="20">
    <source>
        <dbReference type="PROSITE" id="PS52020"/>
    </source>
</evidence>
<evidence type="ECO:0000256" key="8">
    <source>
        <dbReference type="ARBA" id="ARBA00022705"/>
    </source>
</evidence>
<dbReference type="Pfam" id="PF00910">
    <property type="entry name" value="RNA_helicase"/>
    <property type="match status" value="1"/>
</dbReference>
<keyword evidence="12" id="KW-0255">Endonuclease</keyword>
<evidence type="ECO:0000256" key="7">
    <source>
        <dbReference type="ARBA" id="ARBA00022695"/>
    </source>
</evidence>
<evidence type="ECO:0000256" key="16">
    <source>
        <dbReference type="ARBA" id="ARBA00023268"/>
    </source>
</evidence>
<evidence type="ECO:0000256" key="18">
    <source>
        <dbReference type="ARBA" id="ARBA00032243"/>
    </source>
</evidence>